<organism evidence="1 2">
    <name type="scientific">Spiromyces aspiralis</name>
    <dbReference type="NCBI Taxonomy" id="68401"/>
    <lineage>
        <taxon>Eukaryota</taxon>
        <taxon>Fungi</taxon>
        <taxon>Fungi incertae sedis</taxon>
        <taxon>Zoopagomycota</taxon>
        <taxon>Kickxellomycotina</taxon>
        <taxon>Kickxellomycetes</taxon>
        <taxon>Kickxellales</taxon>
        <taxon>Kickxellaceae</taxon>
        <taxon>Spiromyces</taxon>
    </lineage>
</organism>
<name>A0ACC1HSK9_9FUNG</name>
<comment type="caution">
    <text evidence="1">The sequence shown here is derived from an EMBL/GenBank/DDBJ whole genome shotgun (WGS) entry which is preliminary data.</text>
</comment>
<gene>
    <name evidence="1" type="ORF">EV182_002893</name>
</gene>
<dbReference type="EMBL" id="JAMZIH010000667">
    <property type="protein sequence ID" value="KAJ1679020.1"/>
    <property type="molecule type" value="Genomic_DNA"/>
</dbReference>
<protein>
    <submittedName>
        <fullName evidence="1">Uncharacterized protein</fullName>
    </submittedName>
</protein>
<accession>A0ACC1HSK9</accession>
<keyword evidence="2" id="KW-1185">Reference proteome</keyword>
<evidence type="ECO:0000313" key="1">
    <source>
        <dbReference type="EMBL" id="KAJ1679020.1"/>
    </source>
</evidence>
<sequence length="128" mass="14535">MRLSRALCQAAKKTTGIWGIPVVENPRPQLIALYNETLKLIKDKIPETAVYRQSVEAITRHRLNVVEKHEDVETIESLLNGGQIEELIMAAKDELELVAKVAEWKAWEPLEEPAPPGQWVYAHKIENS</sequence>
<reference evidence="1" key="1">
    <citation type="submission" date="2022-06" db="EMBL/GenBank/DDBJ databases">
        <title>Phylogenomic reconstructions and comparative analyses of Kickxellomycotina fungi.</title>
        <authorList>
            <person name="Reynolds N.K."/>
            <person name="Stajich J.E."/>
            <person name="Barry K."/>
            <person name="Grigoriev I.V."/>
            <person name="Crous P."/>
            <person name="Smith M.E."/>
        </authorList>
    </citation>
    <scope>NUCLEOTIDE SEQUENCE</scope>
    <source>
        <strain evidence="1">RSA 2271</strain>
    </source>
</reference>
<dbReference type="Proteomes" id="UP001145114">
    <property type="component" value="Unassembled WGS sequence"/>
</dbReference>
<evidence type="ECO:0000313" key="2">
    <source>
        <dbReference type="Proteomes" id="UP001145114"/>
    </source>
</evidence>
<proteinExistence type="predicted"/>